<feature type="transmembrane region" description="Helical" evidence="9">
    <location>
        <begin position="437"/>
        <end position="454"/>
    </location>
</feature>
<feature type="domain" description="Na+/H+ antiporter NhaC-like C-terminal" evidence="10">
    <location>
        <begin position="267"/>
        <end position="454"/>
    </location>
</feature>
<comment type="subcellular location">
    <subcellularLocation>
        <location evidence="1">Cell membrane</location>
        <topology evidence="1">Multi-pass membrane protein</topology>
    </subcellularLocation>
</comment>
<dbReference type="Pfam" id="PF03553">
    <property type="entry name" value="Na_H_antiporter"/>
    <property type="match status" value="2"/>
</dbReference>
<keyword evidence="3" id="KW-0050">Antiport</keyword>
<organism evidence="11 12">
    <name type="scientific">Anaerococcus vaginalis ATCC 51170</name>
    <dbReference type="NCBI Taxonomy" id="655811"/>
    <lineage>
        <taxon>Bacteria</taxon>
        <taxon>Bacillati</taxon>
        <taxon>Bacillota</taxon>
        <taxon>Tissierellia</taxon>
        <taxon>Tissierellales</taxon>
        <taxon>Peptoniphilaceae</taxon>
        <taxon>Anaerococcus</taxon>
    </lineage>
</organism>
<feature type="transmembrane region" description="Helical" evidence="9">
    <location>
        <begin position="403"/>
        <end position="425"/>
    </location>
</feature>
<evidence type="ECO:0000256" key="7">
    <source>
        <dbReference type="ARBA" id="ARBA00023136"/>
    </source>
</evidence>
<evidence type="ECO:0000256" key="1">
    <source>
        <dbReference type="ARBA" id="ARBA00004651"/>
    </source>
</evidence>
<keyword evidence="6 9" id="KW-1133">Transmembrane helix</keyword>
<dbReference type="InterPro" id="IPR018461">
    <property type="entry name" value="Na/H_Antiport_NhaC-like_C"/>
</dbReference>
<feature type="transmembrane region" description="Helical" evidence="9">
    <location>
        <begin position="317"/>
        <end position="335"/>
    </location>
</feature>
<comment type="similarity">
    <text evidence="8">Belongs to the NhaC Na(+)/H(+) (TC 2.A.35) antiporter family.</text>
</comment>
<feature type="transmembrane region" description="Helical" evidence="9">
    <location>
        <begin position="222"/>
        <end position="241"/>
    </location>
</feature>
<protein>
    <submittedName>
        <fullName evidence="11">Na+/H+ antiporter family protein</fullName>
    </submittedName>
</protein>
<evidence type="ECO:0000256" key="6">
    <source>
        <dbReference type="ARBA" id="ARBA00022989"/>
    </source>
</evidence>
<evidence type="ECO:0000256" key="4">
    <source>
        <dbReference type="ARBA" id="ARBA00022475"/>
    </source>
</evidence>
<keyword evidence="5 9" id="KW-0812">Transmembrane</keyword>
<dbReference type="EMBL" id="ACXU01000021">
    <property type="protein sequence ID" value="EEU12209.1"/>
    <property type="molecule type" value="Genomic_DNA"/>
</dbReference>
<keyword evidence="4" id="KW-1003">Cell membrane</keyword>
<accession>C7HVR9</accession>
<evidence type="ECO:0000256" key="2">
    <source>
        <dbReference type="ARBA" id="ARBA00022448"/>
    </source>
</evidence>
<feature type="transmembrane region" description="Helical" evidence="9">
    <location>
        <begin position="61"/>
        <end position="79"/>
    </location>
</feature>
<dbReference type="Proteomes" id="UP000003821">
    <property type="component" value="Unassembled WGS sequence"/>
</dbReference>
<reference evidence="11 12" key="1">
    <citation type="submission" date="2009-08" db="EMBL/GenBank/DDBJ databases">
        <authorList>
            <person name="Muzny D."/>
            <person name="Qin X."/>
            <person name="Deng J."/>
            <person name="Jiang H."/>
            <person name="Liu Y."/>
            <person name="Qu J."/>
            <person name="Song X.-Z."/>
            <person name="Zhang L."/>
            <person name="Thornton R."/>
            <person name="Coyle M."/>
            <person name="Francisco L."/>
            <person name="Jackson L."/>
            <person name="Javaid M."/>
            <person name="Korchina V."/>
            <person name="Kovar C."/>
            <person name="Mata R."/>
            <person name="Mathew T."/>
            <person name="Ngo R."/>
            <person name="Nguyen L."/>
            <person name="Nguyen N."/>
            <person name="Okwuonu G."/>
            <person name="Ongeri F."/>
            <person name="Pham C."/>
            <person name="Simmons D."/>
            <person name="Wilczek-Boney K."/>
            <person name="Hale W."/>
            <person name="Jakkamsetti A."/>
            <person name="Pham P."/>
            <person name="Ruth R."/>
            <person name="San Lucas F."/>
            <person name="Warren J."/>
            <person name="Zhang J."/>
            <person name="Zhao Z."/>
            <person name="Zhou C."/>
            <person name="Zhu D."/>
            <person name="Lee S."/>
            <person name="Bess C."/>
            <person name="Blankenburg K."/>
            <person name="Forbes L."/>
            <person name="Fu Q."/>
            <person name="Gubbala S."/>
            <person name="Hirani K."/>
            <person name="Jayaseelan J.C."/>
            <person name="Lara F."/>
            <person name="Munidasa M."/>
            <person name="Palculict T."/>
            <person name="Patil S."/>
            <person name="Pu L.-L."/>
            <person name="Saada N."/>
            <person name="Tang L."/>
            <person name="Weissenberger G."/>
            <person name="Zhu Y."/>
            <person name="Hemphill L."/>
            <person name="Shang Y."/>
            <person name="Youmans B."/>
            <person name="Ayvaz T."/>
            <person name="Ross M."/>
            <person name="Santibanez J."/>
            <person name="Aqrawi P."/>
            <person name="Gross S."/>
            <person name="Joshi V."/>
            <person name="Fowler G."/>
            <person name="Nazareth L."/>
            <person name="Reid J."/>
            <person name="Worley K."/>
            <person name="Petrosino J."/>
            <person name="Highlander S."/>
            <person name="Gibbs R."/>
            <person name="Gibbs R."/>
        </authorList>
    </citation>
    <scope>NUCLEOTIDE SEQUENCE [LARGE SCALE GENOMIC DNA]</scope>
    <source>
        <strain evidence="11 12">ATCC 51170</strain>
    </source>
</reference>
<feature type="transmembrane region" description="Helical" evidence="9">
    <location>
        <begin position="104"/>
        <end position="121"/>
    </location>
</feature>
<feature type="transmembrane region" description="Helical" evidence="9">
    <location>
        <begin position="35"/>
        <end position="55"/>
    </location>
</feature>
<dbReference type="PANTHER" id="PTHR33451">
    <property type="entry name" value="MALATE-2H(+)/NA(+)-LACTATE ANTIPORTER"/>
    <property type="match status" value="1"/>
</dbReference>
<dbReference type="PANTHER" id="PTHR33451:SF5">
    <property type="entry name" value="NA+_H+ ANTIPORTER"/>
    <property type="match status" value="1"/>
</dbReference>
<dbReference type="HOGENOM" id="CLU_043525_0_0_9"/>
<feature type="transmembrane region" description="Helical" evidence="9">
    <location>
        <begin position="286"/>
        <end position="305"/>
    </location>
</feature>
<keyword evidence="12" id="KW-1185">Reference proteome</keyword>
<dbReference type="AlphaFoldDB" id="C7HVR9"/>
<proteinExistence type="inferred from homology"/>
<evidence type="ECO:0000313" key="12">
    <source>
        <dbReference type="Proteomes" id="UP000003821"/>
    </source>
</evidence>
<feature type="domain" description="Na+/H+ antiporter NhaC-like C-terminal" evidence="10">
    <location>
        <begin position="38"/>
        <end position="239"/>
    </location>
</feature>
<keyword evidence="7 9" id="KW-0472">Membrane</keyword>
<comment type="caution">
    <text evidence="11">The sequence shown here is derived from an EMBL/GenBank/DDBJ whole genome shotgun (WGS) entry which is preliminary data.</text>
</comment>
<keyword evidence="2" id="KW-0813">Transport</keyword>
<sequence>MFTSVKKCDIIKPIKENVLKEEVIMKRDVEKKGSFLGLIPLLIFIALYVMITIVTGSASSLPLNVGILIACIFAFIFALQKSKKELSFDDLVTMFCKGGGDDTLILMFVIFLEAGMFYLVADKMGAVKSVTNLGLSMLPQSMILPGVFIIGCVLSFSMGTSMGTVTALMPIGVALAKSTGIELPLMCGTVVGSAMFGDNLSFISDTTIAATRTQGVQMKDKFKANFLMVLPAIVVTLILLTFKSSSANIPTENLDWDLIRLLPYVIVIGLSLVGVHVMLAMGAAILSGLVIGVAQGSFTIVESFSVLGEGIMAMEDMAVIAVMVGGLVALMEYLGGIDWLLHRLTRNVKGRSGAELAIAFLVFLVDVATTNNTIAIITVGPIAKDISEEFGVESARTASILDLFASIGNGITPWAGQILLAAGIAKISTLSIVPYSWYSFLLAIFGIIFIIIGFPKNVVKKGE</sequence>
<evidence type="ECO:0000256" key="5">
    <source>
        <dbReference type="ARBA" id="ARBA00022692"/>
    </source>
</evidence>
<feature type="transmembrane region" description="Helical" evidence="9">
    <location>
        <begin position="356"/>
        <end position="383"/>
    </location>
</feature>
<dbReference type="GO" id="GO:0015297">
    <property type="term" value="F:antiporter activity"/>
    <property type="evidence" value="ECO:0007669"/>
    <property type="project" value="UniProtKB-KW"/>
</dbReference>
<dbReference type="InterPro" id="IPR052180">
    <property type="entry name" value="NhaC_Na-H+_Antiporter"/>
</dbReference>
<feature type="transmembrane region" description="Helical" evidence="9">
    <location>
        <begin position="141"/>
        <end position="159"/>
    </location>
</feature>
<feature type="transmembrane region" description="Helical" evidence="9">
    <location>
        <begin position="261"/>
        <end position="279"/>
    </location>
</feature>
<evidence type="ECO:0000259" key="10">
    <source>
        <dbReference type="Pfam" id="PF03553"/>
    </source>
</evidence>
<evidence type="ECO:0000256" key="9">
    <source>
        <dbReference type="SAM" id="Phobius"/>
    </source>
</evidence>
<evidence type="ECO:0000256" key="8">
    <source>
        <dbReference type="ARBA" id="ARBA00038435"/>
    </source>
</evidence>
<dbReference type="eggNOG" id="COG1757">
    <property type="taxonomic scope" value="Bacteria"/>
</dbReference>
<evidence type="ECO:0000313" key="11">
    <source>
        <dbReference type="EMBL" id="EEU12209.1"/>
    </source>
</evidence>
<evidence type="ECO:0000256" key="3">
    <source>
        <dbReference type="ARBA" id="ARBA00022449"/>
    </source>
</evidence>
<dbReference type="GO" id="GO:0005886">
    <property type="term" value="C:plasma membrane"/>
    <property type="evidence" value="ECO:0007669"/>
    <property type="project" value="UniProtKB-SubCell"/>
</dbReference>
<gene>
    <name evidence="11" type="ORF">HMPREF0078_1505</name>
</gene>
<name>C7HVR9_9FIRM</name>